<evidence type="ECO:0008006" key="4">
    <source>
        <dbReference type="Google" id="ProtNLM"/>
    </source>
</evidence>
<feature type="transmembrane region" description="Helical" evidence="1">
    <location>
        <begin position="296"/>
        <end position="320"/>
    </location>
</feature>
<dbReference type="AlphaFoldDB" id="A0A5P8M4P7"/>
<feature type="transmembrane region" description="Helical" evidence="1">
    <location>
        <begin position="204"/>
        <end position="223"/>
    </location>
</feature>
<dbReference type="EMBL" id="CP045143">
    <property type="protein sequence ID" value="QFR23488.1"/>
    <property type="molecule type" value="Genomic_DNA"/>
</dbReference>
<evidence type="ECO:0000313" key="3">
    <source>
        <dbReference type="Proteomes" id="UP000326779"/>
    </source>
</evidence>
<keyword evidence="1" id="KW-0812">Transmembrane</keyword>
<proteinExistence type="predicted"/>
<sequence length="423" mass="48438">MLLFNRMTRTIRRVFPGYFPLWLVLFALIGGFGWTQIAQQQYITAYRTQLQAAPAKWRAQFGQLANERQGGRTLYAVYQAMIARELHALNRPRMYTRLYLQTIGQTEPANDIPNFTNPAPFSNQSVQLPWNLPTRELANTMLELDIVVSQNLVPMHPARILLNERSFSESQQPADATYKKQLANDTRRFYEYGWYYLEHTLTTAWPTVFLAILITLFGWWPLVGQSRLTRSNDLLTMLGMPPRQQYWRSYWLSFFAGTVSTLFIGGLFLLASIPIHGVGSWNYPIMVWHSASERDFVPLLQLMSAELVIFLANWGFYLAVAQLLRQFIRRPVLLGAANLGVILAAASVPNVWWSPLAYLRISEVADHYAFLRMGAGNVGLTVLVLVVSSFLVFGLGWAVQEIQQRWQFSQRRTSDDHSVDSAS</sequence>
<evidence type="ECO:0000256" key="1">
    <source>
        <dbReference type="SAM" id="Phobius"/>
    </source>
</evidence>
<dbReference type="Proteomes" id="UP000326779">
    <property type="component" value="Chromosome"/>
</dbReference>
<evidence type="ECO:0000313" key="2">
    <source>
        <dbReference type="EMBL" id="QFR23488.1"/>
    </source>
</evidence>
<feature type="transmembrane region" description="Helical" evidence="1">
    <location>
        <begin position="250"/>
        <end position="276"/>
    </location>
</feature>
<reference evidence="2 3" key="1">
    <citation type="submission" date="2019-10" db="EMBL/GenBank/DDBJ databases">
        <title>The completed genome of Lactobacillus harbinensis M1.</title>
        <authorList>
            <person name="Zheng Y."/>
        </authorList>
    </citation>
    <scope>NUCLEOTIDE SEQUENCE [LARGE SCALE GENOMIC DNA]</scope>
    <source>
        <strain evidence="2 3">M1</strain>
    </source>
</reference>
<keyword evidence="1" id="KW-0472">Membrane</keyword>
<feature type="transmembrane region" description="Helical" evidence="1">
    <location>
        <begin position="373"/>
        <end position="399"/>
    </location>
</feature>
<organism evidence="2 3">
    <name type="scientific">Schleiferilactobacillus harbinensis</name>
    <dbReference type="NCBI Taxonomy" id="304207"/>
    <lineage>
        <taxon>Bacteria</taxon>
        <taxon>Bacillati</taxon>
        <taxon>Bacillota</taxon>
        <taxon>Bacilli</taxon>
        <taxon>Lactobacillales</taxon>
        <taxon>Lactobacillaceae</taxon>
        <taxon>Schleiferilactobacillus</taxon>
    </lineage>
</organism>
<feature type="transmembrane region" description="Helical" evidence="1">
    <location>
        <begin position="332"/>
        <end position="353"/>
    </location>
</feature>
<dbReference type="RefSeq" id="WP_152260756.1">
    <property type="nucleotide sequence ID" value="NZ_CP045143.1"/>
</dbReference>
<gene>
    <name evidence="2" type="ORF">D1010_08780</name>
</gene>
<keyword evidence="1" id="KW-1133">Transmembrane helix</keyword>
<dbReference type="KEGG" id="lhb:D1010_08780"/>
<protein>
    <recommendedName>
        <fullName evidence="4">ABC transporter permease</fullName>
    </recommendedName>
</protein>
<name>A0A5P8M4P7_9LACO</name>
<accession>A0A5P8M4P7</accession>